<dbReference type="RefSeq" id="WP_092729571.1">
    <property type="nucleotide sequence ID" value="NZ_FMXE01000010.1"/>
</dbReference>
<evidence type="ECO:0000256" key="1">
    <source>
        <dbReference type="SAM" id="MobiDB-lite"/>
    </source>
</evidence>
<dbReference type="AlphaFoldDB" id="A0A1G5XIM9"/>
<evidence type="ECO:0000313" key="3">
    <source>
        <dbReference type="Proteomes" id="UP000198756"/>
    </source>
</evidence>
<accession>A0A1G5XIM9</accession>
<sequence length="447" mass="49735">MTTYRYSLGPVRALNELFPAAKFANKDLNFKTRADVIAHYTKNSLAADRISGIDQVNVKKENGEYIIELSGTASLEVLKTFGNRHFRIFDASNSQKAIRGKKLMERFGVWNPMNNYSVNKNPNDGTSKWTLFPPLGLNVIGQKGLLLLHYPPWAVLQAGTFENAMTMQRWGRMLSAAGVPADEVDLYKTFIDVNPVAAPGSGESEYPNDYMPIMMASAFFDGPRDRDYIKSMLELYLSPPGWPEDSKYTLPLLICGSPLYDPQAPGWFRTAYTDILPTDTGEQSGVPYSIPLVDVMQTGKFRVFPDSKRETPYFIGNHMIAAGVTGKCTKDPSQIPDIRQYEAQDLVAATFLKLYTENPNLEPEDAKAQACKRWYGNETGTGAPTPPDPKDALTLCALAQMDLFFTPNPPSPTYNFDQACKRCQEAKEKNNPCGDPIGPTDPRKLSC</sequence>
<protein>
    <submittedName>
        <fullName evidence="2">Uncharacterized protein</fullName>
    </submittedName>
</protein>
<keyword evidence="3" id="KW-1185">Reference proteome</keyword>
<organism evidence="2 3">
    <name type="scientific">Algoriphagus alkaliphilus</name>
    <dbReference type="NCBI Taxonomy" id="279824"/>
    <lineage>
        <taxon>Bacteria</taxon>
        <taxon>Pseudomonadati</taxon>
        <taxon>Bacteroidota</taxon>
        <taxon>Cytophagia</taxon>
        <taxon>Cytophagales</taxon>
        <taxon>Cyclobacteriaceae</taxon>
        <taxon>Algoriphagus</taxon>
    </lineage>
</organism>
<dbReference type="EMBL" id="FMXE01000010">
    <property type="protein sequence ID" value="SDA69415.1"/>
    <property type="molecule type" value="Genomic_DNA"/>
</dbReference>
<evidence type="ECO:0000313" key="2">
    <source>
        <dbReference type="EMBL" id="SDA69415.1"/>
    </source>
</evidence>
<reference evidence="3" key="1">
    <citation type="submission" date="2016-10" db="EMBL/GenBank/DDBJ databases">
        <authorList>
            <person name="Varghese N."/>
            <person name="Submissions S."/>
        </authorList>
    </citation>
    <scope>NUCLEOTIDE SEQUENCE [LARGE SCALE GENOMIC DNA]</scope>
    <source>
        <strain evidence="3">DSM 22703</strain>
    </source>
</reference>
<dbReference type="STRING" id="279824.SAMN03080617_01754"/>
<gene>
    <name evidence="2" type="ORF">SAMN03080617_01754</name>
</gene>
<dbReference type="OrthoDB" id="7002638at2"/>
<name>A0A1G5XIM9_9BACT</name>
<proteinExistence type="predicted"/>
<dbReference type="Proteomes" id="UP000198756">
    <property type="component" value="Unassembled WGS sequence"/>
</dbReference>
<feature type="region of interest" description="Disordered" evidence="1">
    <location>
        <begin position="427"/>
        <end position="447"/>
    </location>
</feature>